<dbReference type="GO" id="GO:0008168">
    <property type="term" value="F:methyltransferase activity"/>
    <property type="evidence" value="ECO:0007669"/>
    <property type="project" value="UniProtKB-KW"/>
</dbReference>
<sequence>MSIADEQRVSASGATTTQSASQPGAYSPQVIRKLNALTSDFYAREAASFSATRQAPWHGWEKAWELITAHDAVQGPFPSHAARVPDDSAGDSGAPLTILDLGCGNLRFERFLAEHTNAPLRITALDNCPDLASPAIGALSAAFPHSPSSSSAASKTKGGDASGQGTNLPEKTTVDLRALDIVESLLDGTFADRLPRNSCDLAVAFGLMHHLPTGALRARVLEGLLSSLRPGGFAIVSFWQFLNDARLAAKAAAATAEGRVAHGLPTFQENDFLLGWQHAEGVYRFCHHTPEKEIDALLAPIRNPSAPSASSCASTASLPLREVARFSADGKQGNLNRYVVLQRSQC</sequence>
<feature type="region of interest" description="Disordered" evidence="1">
    <location>
        <begin position="147"/>
        <end position="169"/>
    </location>
</feature>
<evidence type="ECO:0000313" key="3">
    <source>
        <dbReference type="Proteomes" id="UP000472380"/>
    </source>
</evidence>
<evidence type="ECO:0000256" key="1">
    <source>
        <dbReference type="SAM" id="MobiDB-lite"/>
    </source>
</evidence>
<keyword evidence="2" id="KW-0489">Methyltransferase</keyword>
<keyword evidence="2" id="KW-0808">Transferase</keyword>
<dbReference type="SUPFAM" id="SSF53335">
    <property type="entry name" value="S-adenosyl-L-methionine-dependent methyltransferases"/>
    <property type="match status" value="1"/>
</dbReference>
<dbReference type="Gene3D" id="3.40.50.150">
    <property type="entry name" value="Vaccinia Virus protein VP39"/>
    <property type="match status" value="1"/>
</dbReference>
<organism evidence="2 3">
    <name type="scientific">Adlercreutzia equolifaciens</name>
    <dbReference type="NCBI Taxonomy" id="446660"/>
    <lineage>
        <taxon>Bacteria</taxon>
        <taxon>Bacillati</taxon>
        <taxon>Actinomycetota</taxon>
        <taxon>Coriobacteriia</taxon>
        <taxon>Eggerthellales</taxon>
        <taxon>Eggerthellaceae</taxon>
        <taxon>Adlercreutzia</taxon>
    </lineage>
</organism>
<feature type="region of interest" description="Disordered" evidence="1">
    <location>
        <begin position="1"/>
        <end position="25"/>
    </location>
</feature>
<reference evidence="2 3" key="1">
    <citation type="submission" date="2019-07" db="EMBL/GenBank/DDBJ databases">
        <title>Draft genome sequence of Adlercreutzia equolifaciens IPLA 37004, a human intestinal strain that does not produces equol from daidzein.</title>
        <authorList>
            <person name="Vazquez L."/>
            <person name="Florez A.B."/>
            <person name="Mayo B."/>
        </authorList>
    </citation>
    <scope>NUCLEOTIDE SEQUENCE [LARGE SCALE GENOMIC DNA]</scope>
    <source>
        <strain evidence="2 3">IPLA 37004</strain>
    </source>
</reference>
<dbReference type="RefSeq" id="WP_157012611.1">
    <property type="nucleotide sequence ID" value="NZ_DBGAVV010000005.1"/>
</dbReference>
<proteinExistence type="predicted"/>
<comment type="caution">
    <text evidence="2">The sequence shown here is derived from an EMBL/GenBank/DDBJ whole genome shotgun (WGS) entry which is preliminary data.</text>
</comment>
<dbReference type="GO" id="GO:0032259">
    <property type="term" value="P:methylation"/>
    <property type="evidence" value="ECO:0007669"/>
    <property type="project" value="UniProtKB-KW"/>
</dbReference>
<protein>
    <submittedName>
        <fullName evidence="2">Class I SAM-dependent methyltransferase</fullName>
    </submittedName>
</protein>
<dbReference type="Proteomes" id="UP000472380">
    <property type="component" value="Unassembled WGS sequence"/>
</dbReference>
<name>A0A6L8Q441_9ACTN</name>
<gene>
    <name evidence="2" type="ORF">FM068_05360</name>
</gene>
<accession>A0A6L8Q441</accession>
<evidence type="ECO:0000313" key="2">
    <source>
        <dbReference type="EMBL" id="MZG28016.1"/>
    </source>
</evidence>
<dbReference type="InterPro" id="IPR029063">
    <property type="entry name" value="SAM-dependent_MTases_sf"/>
</dbReference>
<dbReference type="AlphaFoldDB" id="A0A6L8Q441"/>
<feature type="compositionally biased region" description="Low complexity" evidence="1">
    <location>
        <begin position="10"/>
        <end position="22"/>
    </location>
</feature>
<dbReference type="EMBL" id="VJNE01000008">
    <property type="protein sequence ID" value="MZG28016.1"/>
    <property type="molecule type" value="Genomic_DNA"/>
</dbReference>